<reference evidence="2 3" key="1">
    <citation type="submission" date="2017-11" db="EMBL/GenBank/DDBJ databases">
        <title>De novo assembly and phasing of dikaryotic genomes from two isolates of Puccinia coronata f. sp. avenae, the causal agent of oat crown rust.</title>
        <authorList>
            <person name="Miller M.E."/>
            <person name="Zhang Y."/>
            <person name="Omidvar V."/>
            <person name="Sperschneider J."/>
            <person name="Schwessinger B."/>
            <person name="Raley C."/>
            <person name="Palmer J.M."/>
            <person name="Garnica D."/>
            <person name="Upadhyaya N."/>
            <person name="Rathjen J."/>
            <person name="Taylor J.M."/>
            <person name="Park R.F."/>
            <person name="Dodds P.N."/>
            <person name="Hirsch C.D."/>
            <person name="Kianian S.F."/>
            <person name="Figueroa M."/>
        </authorList>
    </citation>
    <scope>NUCLEOTIDE SEQUENCE [LARGE SCALE GENOMIC DNA]</scope>
    <source>
        <strain evidence="2">12NC29</strain>
    </source>
</reference>
<dbReference type="Gene3D" id="3.20.20.80">
    <property type="entry name" value="Glycosidases"/>
    <property type="match status" value="1"/>
</dbReference>
<comment type="caution">
    <text evidence="2">The sequence shown here is derived from an EMBL/GenBank/DDBJ whole genome shotgun (WGS) entry which is preliminary data.</text>
</comment>
<accession>A0A2N5RYC6</accession>
<dbReference type="GO" id="GO:0051118">
    <property type="term" value="F:glucan endo-1,3-alpha-glucosidase activity"/>
    <property type="evidence" value="ECO:0007669"/>
    <property type="project" value="InterPro"/>
</dbReference>
<keyword evidence="1" id="KW-0732">Signal</keyword>
<dbReference type="PROSITE" id="PS51257">
    <property type="entry name" value="PROKAR_LIPOPROTEIN"/>
    <property type="match status" value="1"/>
</dbReference>
<sequence length="501" mass="54409">MLTAKWSFTFLHLFLSNAVFQSCGTEQRLYLTTRASPAAAPKLVFAHFIAGLTINYTRDDWKSQIALAASHGIDAFALNVGTPDSWQVNQVATAYDVATGVIGTTGNPFKLFLSLDMSVIQTASQVKTWVTRFAPMKAQLLVEGKAFISTFSGENNAFGANNLSDGWKASLKDPLAAMSPPVEAAFVPVWSSLNPSTAVSTNPVVDGIMTWKAWPTGNDTTSTTTDLQFQADAKRNGKLFMASVSPCFYTHYPDKNFLFKSDDNLYVNRWKELIAMPAQPDFIQIVSWNDYGESHYIGPMAGSPPAGTNWLSGFDHQSWLDMTDYFITWYKTGSPPAITQDKVYYNYRPHAAMAVASSDPLGPPTNASVSRDAVHAAVFLTSDSTARQLRITIGNSSQPFDKLTPGSISTFSAPWSGDGGDVRVELLDGSGKALLTGNGQVSINNEIRTYNFNYASELLKKGGGSSSTYSNSKSHANSNSPKVEIISISNIMQSKKVSGFI</sequence>
<dbReference type="AlphaFoldDB" id="A0A2N5RYC6"/>
<evidence type="ECO:0000256" key="1">
    <source>
        <dbReference type="SAM" id="SignalP"/>
    </source>
</evidence>
<dbReference type="Proteomes" id="UP000235388">
    <property type="component" value="Unassembled WGS sequence"/>
</dbReference>
<proteinExistence type="predicted"/>
<dbReference type="OrthoDB" id="3257981at2759"/>
<feature type="signal peptide" evidence="1">
    <location>
        <begin position="1"/>
        <end position="25"/>
    </location>
</feature>
<keyword evidence="3" id="KW-1185">Reference proteome</keyword>
<name>A0A2N5RYC6_9BASI</name>
<dbReference type="STRING" id="200324.A0A2N5RYC6"/>
<feature type="chain" id="PRO_5014911376" description="Glycoside hydrolase family 71 protein" evidence="1">
    <location>
        <begin position="26"/>
        <end position="501"/>
    </location>
</feature>
<protein>
    <recommendedName>
        <fullName evidence="4">Glycoside hydrolase family 71 protein</fullName>
    </recommendedName>
</protein>
<organism evidence="2 3">
    <name type="scientific">Puccinia coronata f. sp. avenae</name>
    <dbReference type="NCBI Taxonomy" id="200324"/>
    <lineage>
        <taxon>Eukaryota</taxon>
        <taxon>Fungi</taxon>
        <taxon>Dikarya</taxon>
        <taxon>Basidiomycota</taxon>
        <taxon>Pucciniomycotina</taxon>
        <taxon>Pucciniomycetes</taxon>
        <taxon>Pucciniales</taxon>
        <taxon>Pucciniaceae</taxon>
        <taxon>Puccinia</taxon>
    </lineage>
</organism>
<dbReference type="EMBL" id="PGCJ01001363">
    <property type="protein sequence ID" value="PLW05999.1"/>
    <property type="molecule type" value="Genomic_DNA"/>
</dbReference>
<evidence type="ECO:0000313" key="2">
    <source>
        <dbReference type="EMBL" id="PLW05999.1"/>
    </source>
</evidence>
<dbReference type="Pfam" id="PF03659">
    <property type="entry name" value="Glyco_hydro_71"/>
    <property type="match status" value="1"/>
</dbReference>
<evidence type="ECO:0000313" key="3">
    <source>
        <dbReference type="Proteomes" id="UP000235388"/>
    </source>
</evidence>
<evidence type="ECO:0008006" key="4">
    <source>
        <dbReference type="Google" id="ProtNLM"/>
    </source>
</evidence>
<gene>
    <name evidence="2" type="ORF">PCANC_24490</name>
</gene>
<dbReference type="CDD" id="cd11577">
    <property type="entry name" value="GH71"/>
    <property type="match status" value="1"/>
</dbReference>
<dbReference type="InterPro" id="IPR005197">
    <property type="entry name" value="Glyco_hydro_71"/>
</dbReference>